<dbReference type="AlphaFoldDB" id="A0A915TZK5"/>
<evidence type="ECO:0008006" key="3">
    <source>
        <dbReference type="Google" id="ProtNLM"/>
    </source>
</evidence>
<gene>
    <name evidence="1" type="ORF">GF1_11220</name>
</gene>
<sequence>MDELICFCFGYSEEDIRRDVREHGRSMVLEHIMAEKRKGGCRCRETNPSGR</sequence>
<evidence type="ECO:0000313" key="1">
    <source>
        <dbReference type="EMBL" id="BCO08746.1"/>
    </source>
</evidence>
<organism evidence="1 2">
    <name type="scientific">Desulfolithobacter dissulfuricans</name>
    <dbReference type="NCBI Taxonomy" id="2795293"/>
    <lineage>
        <taxon>Bacteria</taxon>
        <taxon>Pseudomonadati</taxon>
        <taxon>Thermodesulfobacteriota</taxon>
        <taxon>Desulfobulbia</taxon>
        <taxon>Desulfobulbales</taxon>
        <taxon>Desulfobulbaceae</taxon>
        <taxon>Desulfolithobacter</taxon>
    </lineage>
</organism>
<dbReference type="InterPro" id="IPR041854">
    <property type="entry name" value="BFD-like_2Fe2S-bd_dom_sf"/>
</dbReference>
<reference evidence="1" key="1">
    <citation type="submission" date="2020-12" db="EMBL/GenBank/DDBJ databases">
        <title>Desulfobium dissulfuricans gen. nov., sp. nov., a novel mesophilic, sulfate-reducing bacterium isolated from a deep-sea hydrothermal vent.</title>
        <authorList>
            <person name="Hashimoto Y."/>
            <person name="Tame A."/>
            <person name="Sawayama S."/>
            <person name="Miyazaki J."/>
            <person name="Takai K."/>
            <person name="Nakagawa S."/>
        </authorList>
    </citation>
    <scope>NUCLEOTIDE SEQUENCE</scope>
    <source>
        <strain evidence="1">GF1</strain>
    </source>
</reference>
<dbReference type="Proteomes" id="UP001063350">
    <property type="component" value="Chromosome"/>
</dbReference>
<dbReference type="RefSeq" id="WP_267928644.1">
    <property type="nucleotide sequence ID" value="NZ_AP024233.1"/>
</dbReference>
<proteinExistence type="predicted"/>
<dbReference type="CDD" id="cd10141">
    <property type="entry name" value="CopZ-like_Fer2_BFD-like"/>
    <property type="match status" value="1"/>
</dbReference>
<dbReference type="EMBL" id="AP024233">
    <property type="protein sequence ID" value="BCO08746.1"/>
    <property type="molecule type" value="Genomic_DNA"/>
</dbReference>
<dbReference type="Gene3D" id="1.10.10.1100">
    <property type="entry name" value="BFD-like [2Fe-2S]-binding domain"/>
    <property type="match status" value="1"/>
</dbReference>
<accession>A0A915TZK5</accession>
<name>A0A915TZK5_9BACT</name>
<protein>
    <recommendedName>
        <fullName evidence="3">BFD-like (2Fe-2S) protein</fullName>
    </recommendedName>
</protein>
<keyword evidence="2" id="KW-1185">Reference proteome</keyword>
<evidence type="ECO:0000313" key="2">
    <source>
        <dbReference type="Proteomes" id="UP001063350"/>
    </source>
</evidence>
<dbReference type="KEGG" id="ddu:GF1_11220"/>